<name>A0A0C3BW38_HEBCY</name>
<gene>
    <name evidence="1" type="ORF">M413DRAFT_449339</name>
</gene>
<proteinExistence type="predicted"/>
<dbReference type="Proteomes" id="UP000053424">
    <property type="component" value="Unassembled WGS sequence"/>
</dbReference>
<keyword evidence="2" id="KW-1185">Reference proteome</keyword>
<organism evidence="1 2">
    <name type="scientific">Hebeloma cylindrosporum</name>
    <dbReference type="NCBI Taxonomy" id="76867"/>
    <lineage>
        <taxon>Eukaryota</taxon>
        <taxon>Fungi</taxon>
        <taxon>Dikarya</taxon>
        <taxon>Basidiomycota</taxon>
        <taxon>Agaricomycotina</taxon>
        <taxon>Agaricomycetes</taxon>
        <taxon>Agaricomycetidae</taxon>
        <taxon>Agaricales</taxon>
        <taxon>Agaricineae</taxon>
        <taxon>Hymenogastraceae</taxon>
        <taxon>Hebeloma</taxon>
    </lineage>
</organism>
<feature type="non-terminal residue" evidence="1">
    <location>
        <position position="1"/>
    </location>
</feature>
<protein>
    <submittedName>
        <fullName evidence="1">Uncharacterized protein</fullName>
    </submittedName>
</protein>
<evidence type="ECO:0000313" key="2">
    <source>
        <dbReference type="Proteomes" id="UP000053424"/>
    </source>
</evidence>
<evidence type="ECO:0000313" key="1">
    <source>
        <dbReference type="EMBL" id="KIM36294.1"/>
    </source>
</evidence>
<dbReference type="HOGENOM" id="CLU_2746926_0_0_1"/>
<reference evidence="1 2" key="1">
    <citation type="submission" date="2014-04" db="EMBL/GenBank/DDBJ databases">
        <authorList>
            <consortium name="DOE Joint Genome Institute"/>
            <person name="Kuo A."/>
            <person name="Gay G."/>
            <person name="Dore J."/>
            <person name="Kohler A."/>
            <person name="Nagy L.G."/>
            <person name="Floudas D."/>
            <person name="Copeland A."/>
            <person name="Barry K.W."/>
            <person name="Cichocki N."/>
            <person name="Veneault-Fourrey C."/>
            <person name="LaButti K."/>
            <person name="Lindquist E.A."/>
            <person name="Lipzen A."/>
            <person name="Lundell T."/>
            <person name="Morin E."/>
            <person name="Murat C."/>
            <person name="Sun H."/>
            <person name="Tunlid A."/>
            <person name="Henrissat B."/>
            <person name="Grigoriev I.V."/>
            <person name="Hibbett D.S."/>
            <person name="Martin F."/>
            <person name="Nordberg H.P."/>
            <person name="Cantor M.N."/>
            <person name="Hua S.X."/>
        </authorList>
    </citation>
    <scope>NUCLEOTIDE SEQUENCE [LARGE SCALE GENOMIC DNA]</scope>
    <source>
        <strain evidence="2">h7</strain>
    </source>
</reference>
<sequence length="71" mass="8060">MATPEFNKGDHVKIIIDWSDAHRTFVAADTIGVVQLSTTSQADRLDVRYTVKFDTPSGTMMYVPEEYLELH</sequence>
<accession>A0A0C3BW38</accession>
<dbReference type="AlphaFoldDB" id="A0A0C3BW38"/>
<reference evidence="2" key="2">
    <citation type="submission" date="2015-01" db="EMBL/GenBank/DDBJ databases">
        <title>Evolutionary Origins and Diversification of the Mycorrhizal Mutualists.</title>
        <authorList>
            <consortium name="DOE Joint Genome Institute"/>
            <consortium name="Mycorrhizal Genomics Consortium"/>
            <person name="Kohler A."/>
            <person name="Kuo A."/>
            <person name="Nagy L.G."/>
            <person name="Floudas D."/>
            <person name="Copeland A."/>
            <person name="Barry K.W."/>
            <person name="Cichocki N."/>
            <person name="Veneault-Fourrey C."/>
            <person name="LaButti K."/>
            <person name="Lindquist E.A."/>
            <person name="Lipzen A."/>
            <person name="Lundell T."/>
            <person name="Morin E."/>
            <person name="Murat C."/>
            <person name="Riley R."/>
            <person name="Ohm R."/>
            <person name="Sun H."/>
            <person name="Tunlid A."/>
            <person name="Henrissat B."/>
            <person name="Grigoriev I.V."/>
            <person name="Hibbett D.S."/>
            <person name="Martin F."/>
        </authorList>
    </citation>
    <scope>NUCLEOTIDE SEQUENCE [LARGE SCALE GENOMIC DNA]</scope>
    <source>
        <strain evidence="2">h7</strain>
    </source>
</reference>
<dbReference type="EMBL" id="KN831807">
    <property type="protein sequence ID" value="KIM36294.1"/>
    <property type="molecule type" value="Genomic_DNA"/>
</dbReference>